<dbReference type="RefSeq" id="WP_252800238.1">
    <property type="nucleotide sequence ID" value="NZ_BAAABM010000007.1"/>
</dbReference>
<evidence type="ECO:0000313" key="3">
    <source>
        <dbReference type="EMBL" id="GAA0319809.1"/>
    </source>
</evidence>
<comment type="caution">
    <text evidence="3">The sequence shown here is derived from an EMBL/GenBank/DDBJ whole genome shotgun (WGS) entry which is preliminary data.</text>
</comment>
<name>A0ABN0VXI9_9ACTN</name>
<dbReference type="Proteomes" id="UP001501822">
    <property type="component" value="Unassembled WGS sequence"/>
</dbReference>
<keyword evidence="1" id="KW-0479">Metal-binding</keyword>
<proteinExistence type="predicted"/>
<sequence>MRPVVLPPNMPRSFYRGAGRIGRFRDAPTPAATDPYFPEDWVGSVTARHGAAPAGLTTLPDGRLLATAVAEDPETWLGPDHLARHGADPAILVKLLDAGERLPVHVHPSRGFATGHLASPYGKTEAWVIVDAAPDAAVHLGFRRDVGTEELRGWVAGQRTGDLLAATNRIPVRPGDAIVCPAGLPHAIGADILLVEVQEPTDFSVLLEWEGYDVDAETGHLGLGYDAALACVDRSAWDDRRIEELRGANRAGRGIRPGIDRLFPAAADPFFAAERVRPDPVGVLDPAFSVVVVTDGSGVLEAEHGGTLEVRSGQTLLVPYAAGPCTLRGDLRAIRCRPPYDTPGTEV</sequence>
<dbReference type="Gene3D" id="2.60.120.10">
    <property type="entry name" value="Jelly Rolls"/>
    <property type="match status" value="2"/>
</dbReference>
<dbReference type="InterPro" id="IPR011051">
    <property type="entry name" value="RmlC_Cupin_sf"/>
</dbReference>
<dbReference type="InterPro" id="IPR051804">
    <property type="entry name" value="Carb_Metab_Reg_Kinase/Isom"/>
</dbReference>
<organism evidence="3 4">
    <name type="scientific">Actinoallomurus spadix</name>
    <dbReference type="NCBI Taxonomy" id="79912"/>
    <lineage>
        <taxon>Bacteria</taxon>
        <taxon>Bacillati</taxon>
        <taxon>Actinomycetota</taxon>
        <taxon>Actinomycetes</taxon>
        <taxon>Streptosporangiales</taxon>
        <taxon>Thermomonosporaceae</taxon>
        <taxon>Actinoallomurus</taxon>
    </lineage>
</organism>
<dbReference type="GO" id="GO:0016853">
    <property type="term" value="F:isomerase activity"/>
    <property type="evidence" value="ECO:0007669"/>
    <property type="project" value="UniProtKB-KW"/>
</dbReference>
<gene>
    <name evidence="3" type="ORF">GCM10010151_06890</name>
</gene>
<reference evidence="3 4" key="1">
    <citation type="journal article" date="2019" name="Int. J. Syst. Evol. Microbiol.">
        <title>The Global Catalogue of Microorganisms (GCM) 10K type strain sequencing project: providing services to taxonomists for standard genome sequencing and annotation.</title>
        <authorList>
            <consortium name="The Broad Institute Genomics Platform"/>
            <consortium name="The Broad Institute Genome Sequencing Center for Infectious Disease"/>
            <person name="Wu L."/>
            <person name="Ma J."/>
        </authorList>
    </citation>
    <scope>NUCLEOTIDE SEQUENCE [LARGE SCALE GENOMIC DNA]</scope>
    <source>
        <strain evidence="3 4">JCM 3146</strain>
    </source>
</reference>
<keyword evidence="4" id="KW-1185">Reference proteome</keyword>
<keyword evidence="3" id="KW-0413">Isomerase</keyword>
<accession>A0ABN0VXI9</accession>
<dbReference type="EMBL" id="BAAABM010000007">
    <property type="protein sequence ID" value="GAA0319809.1"/>
    <property type="molecule type" value="Genomic_DNA"/>
</dbReference>
<dbReference type="PANTHER" id="PTHR42742:SF3">
    <property type="entry name" value="FRUCTOKINASE"/>
    <property type="match status" value="1"/>
</dbReference>
<dbReference type="SUPFAM" id="SSF51182">
    <property type="entry name" value="RmlC-like cupins"/>
    <property type="match status" value="1"/>
</dbReference>
<dbReference type="PANTHER" id="PTHR42742">
    <property type="entry name" value="TRANSCRIPTIONAL REPRESSOR MPRA"/>
    <property type="match status" value="1"/>
</dbReference>
<evidence type="ECO:0000256" key="1">
    <source>
        <dbReference type="ARBA" id="ARBA00022723"/>
    </source>
</evidence>
<evidence type="ECO:0000313" key="4">
    <source>
        <dbReference type="Proteomes" id="UP001501822"/>
    </source>
</evidence>
<protein>
    <submittedName>
        <fullName evidence="3">Class I mannose-6-phosphate isomerase</fullName>
    </submittedName>
</protein>
<keyword evidence="2" id="KW-0862">Zinc</keyword>
<dbReference type="CDD" id="cd07010">
    <property type="entry name" value="cupin_PMI_type_I_N_bac"/>
    <property type="match status" value="1"/>
</dbReference>
<dbReference type="InterPro" id="IPR014710">
    <property type="entry name" value="RmlC-like_jellyroll"/>
</dbReference>
<evidence type="ECO:0000256" key="2">
    <source>
        <dbReference type="ARBA" id="ARBA00022833"/>
    </source>
</evidence>